<evidence type="ECO:0000313" key="6">
    <source>
        <dbReference type="EMBL" id="AKV78568.1"/>
    </source>
</evidence>
<reference evidence="8 10" key="3">
    <citation type="submission" date="2015-07" db="EMBL/GenBank/DDBJ databases">
        <title>Physiological, transcriptional responses and genome re-sequencing of acid resistant extremely thermoacidophilic Metallosphaera sedula SARC-M1.</title>
        <authorList>
            <person name="Ai C."/>
            <person name="McCarthy S."/>
            <person name="Eckrich V."/>
            <person name="Rudrappa D."/>
            <person name="Qiu G."/>
            <person name="Blum P."/>
        </authorList>
    </citation>
    <scope>NUCLEOTIDE SEQUENCE [LARGE SCALE GENOMIC DNA]</scope>
    <source>
        <strain evidence="8 10">SARC-M1</strain>
    </source>
</reference>
<evidence type="ECO:0000313" key="3">
    <source>
        <dbReference type="EMBL" id="AIM27179.1"/>
    </source>
</evidence>
<accession>A0A088E422</accession>
<evidence type="ECO:0000256" key="2">
    <source>
        <dbReference type="SAM" id="Phobius"/>
    </source>
</evidence>
<evidence type="ECO:0000313" key="5">
    <source>
        <dbReference type="EMBL" id="AKV76317.1"/>
    </source>
</evidence>
<dbReference type="Proteomes" id="UP000029084">
    <property type="component" value="Chromosome"/>
</dbReference>
<proteinExistence type="predicted"/>
<dbReference type="GeneID" id="91755495"/>
<evidence type="ECO:0000313" key="9">
    <source>
        <dbReference type="Proteomes" id="UP000029084"/>
    </source>
</evidence>
<dbReference type="Proteomes" id="UP000068832">
    <property type="component" value="Chromosome"/>
</dbReference>
<dbReference type="PATRIC" id="fig|43687.5.peg.1061"/>
<reference evidence="11 12" key="2">
    <citation type="journal article" date="2015" name="Genome Announc.">
        <title>Complete Genome Sequences of Evolved Arsenate-Resistant Metallosphaera sedula Strains.</title>
        <authorList>
            <person name="Ai C."/>
            <person name="McCarthy S."/>
            <person name="Schackwitz W."/>
            <person name="Martin J."/>
            <person name="Lipzen A."/>
            <person name="Blum P."/>
        </authorList>
    </citation>
    <scope>NUCLEOTIDE SEQUENCE [LARGE SCALE GENOMIC DNA]</scope>
    <source>
        <strain evidence="6 12">ARS120-1</strain>
        <strain evidence="7 11">ARS120-2</strain>
        <strain evidence="4 14">ARS50-1</strain>
        <strain evidence="5 13">ARS50-2</strain>
    </source>
</reference>
<sequence length="176" mass="18761" precursor="true">MKKLAIVGVVIILGIIAIVSLFFYFGMGTINTSIPVTTSNSNVTALLNEITTLQNEVNSLTNQNQQLQSIVNLQDTNTIANDYSVNQPAGQYSTISFTSNYAGYVTVNVLSSTTSKTTVTIVESTNNGQTITSQTYNVGTSGTVVFPVLPGNINIEIGNNNLINGASETVTITYTY</sequence>
<evidence type="ECO:0000313" key="7">
    <source>
        <dbReference type="EMBL" id="AKV80813.1"/>
    </source>
</evidence>
<evidence type="ECO:0000256" key="1">
    <source>
        <dbReference type="SAM" id="Coils"/>
    </source>
</evidence>
<dbReference type="EMBL" id="CP008822">
    <property type="protein sequence ID" value="AIM27179.1"/>
    <property type="molecule type" value="Genomic_DNA"/>
</dbReference>
<keyword evidence="2" id="KW-0812">Transmembrane</keyword>
<keyword evidence="1" id="KW-0175">Coiled coil</keyword>
<keyword evidence="2" id="KW-0472">Membrane</keyword>
<dbReference type="Proteomes" id="UP000056255">
    <property type="component" value="Chromosome"/>
</dbReference>
<dbReference type="EMBL" id="CP012172">
    <property type="protein sequence ID" value="AKV74077.1"/>
    <property type="molecule type" value="Genomic_DNA"/>
</dbReference>
<dbReference type="Proteomes" id="UP000061362">
    <property type="component" value="Chromosome"/>
</dbReference>
<evidence type="ECO:0000313" key="12">
    <source>
        <dbReference type="Proteomes" id="UP000062398"/>
    </source>
</evidence>
<name>A0A088E422_9CREN</name>
<dbReference type="EMBL" id="CP012174">
    <property type="protein sequence ID" value="AKV78568.1"/>
    <property type="molecule type" value="Genomic_DNA"/>
</dbReference>
<dbReference type="Proteomes" id="UP000062475">
    <property type="component" value="Chromosome"/>
</dbReference>
<keyword evidence="2" id="KW-1133">Transmembrane helix</keyword>
<dbReference type="EMBL" id="CP012173">
    <property type="protein sequence ID" value="AKV76317.1"/>
    <property type="molecule type" value="Genomic_DNA"/>
</dbReference>
<dbReference type="RefSeq" id="WP_012020980.1">
    <property type="nucleotide sequence ID" value="NZ_CP008822.1"/>
</dbReference>
<dbReference type="AlphaFoldDB" id="A0A088E422"/>
<evidence type="ECO:0000313" key="14">
    <source>
        <dbReference type="Proteomes" id="UP000068832"/>
    </source>
</evidence>
<dbReference type="Proteomes" id="UP000062398">
    <property type="component" value="Chromosome"/>
</dbReference>
<evidence type="ECO:0000313" key="11">
    <source>
        <dbReference type="Proteomes" id="UP000061362"/>
    </source>
</evidence>
<evidence type="ECO:0000313" key="4">
    <source>
        <dbReference type="EMBL" id="AKV74077.1"/>
    </source>
</evidence>
<protein>
    <submittedName>
        <fullName evidence="3">Uncharacterized protein</fullName>
    </submittedName>
</protein>
<feature type="coiled-coil region" evidence="1">
    <location>
        <begin position="43"/>
        <end position="70"/>
    </location>
</feature>
<organism evidence="3 9">
    <name type="scientific">Metallosphaera sedula</name>
    <dbReference type="NCBI Taxonomy" id="43687"/>
    <lineage>
        <taxon>Archaea</taxon>
        <taxon>Thermoproteota</taxon>
        <taxon>Thermoprotei</taxon>
        <taxon>Sulfolobales</taxon>
        <taxon>Sulfolobaceae</taxon>
        <taxon>Metallosphaera</taxon>
    </lineage>
</organism>
<evidence type="ECO:0000313" key="13">
    <source>
        <dbReference type="Proteomes" id="UP000062475"/>
    </source>
</evidence>
<evidence type="ECO:0000313" key="8">
    <source>
        <dbReference type="EMBL" id="AKV83055.1"/>
    </source>
</evidence>
<reference evidence="3 9" key="1">
    <citation type="journal article" date="2014" name="J. Bacteriol.">
        <title>Role of an Archaeal PitA Transporter in the Copper and Arsenic Resistance of Metallosphaera sedula, an Extreme Thermoacidophile.</title>
        <authorList>
            <person name="McCarthy S."/>
            <person name="Ai C."/>
            <person name="Wheaton G."/>
            <person name="Tevatia R."/>
            <person name="Eckrich V."/>
            <person name="Kelly R."/>
            <person name="Blum P."/>
        </authorList>
    </citation>
    <scope>NUCLEOTIDE SEQUENCE [LARGE SCALE GENOMIC DNA]</scope>
    <source>
        <strain evidence="3 9">CuR1</strain>
    </source>
</reference>
<feature type="transmembrane region" description="Helical" evidence="2">
    <location>
        <begin position="6"/>
        <end position="25"/>
    </location>
</feature>
<evidence type="ECO:0000313" key="10">
    <source>
        <dbReference type="Proteomes" id="UP000056255"/>
    </source>
</evidence>
<dbReference type="EMBL" id="CP012175">
    <property type="protein sequence ID" value="AKV80813.1"/>
    <property type="molecule type" value="Genomic_DNA"/>
</dbReference>
<gene>
    <name evidence="3" type="ORF">HA72_1025</name>
    <name evidence="4" type="ORF">MsedA_1037</name>
    <name evidence="5" type="ORF">MsedB_1039</name>
    <name evidence="6" type="ORF">MsedC_1037</name>
    <name evidence="7" type="ORF">MsedD_1038</name>
    <name evidence="8" type="ORF">MsedE_1039</name>
</gene>
<dbReference type="EMBL" id="CP012176">
    <property type="protein sequence ID" value="AKV83055.1"/>
    <property type="molecule type" value="Genomic_DNA"/>
</dbReference>